<reference evidence="3" key="1">
    <citation type="submission" date="2016-07" db="EMBL/GenBank/DDBJ databases">
        <title>Microvirga ossetica sp. nov. a new species of rhizobia isolated from root nodules of the legume species Vicia alpestris Steven originated from North Ossetia region in the Caucasus.</title>
        <authorList>
            <person name="Safronova V.I."/>
            <person name="Kuznetsova I.G."/>
            <person name="Sazanova A.L."/>
            <person name="Belimov A."/>
            <person name="Andronov E."/>
            <person name="Osledkin Y.S."/>
            <person name="Onishchuk O.P."/>
            <person name="Kurchak O.N."/>
            <person name="Shaposhnikov A.I."/>
            <person name="Willems A."/>
            <person name="Tikhonovich I.A."/>
        </authorList>
    </citation>
    <scope>NUCLEOTIDE SEQUENCE [LARGE SCALE GENOMIC DNA]</scope>
    <source>
        <strain evidence="3">V5/3M</strain>
    </source>
</reference>
<dbReference type="EMBL" id="CP016616">
    <property type="protein sequence ID" value="ANY77891.1"/>
    <property type="molecule type" value="Genomic_DNA"/>
</dbReference>
<keyword evidence="1" id="KW-0472">Membrane</keyword>
<sequence length="232" mass="25702">MHRIVGRIKEIRRMRRVYTDRLLTLLTVVLMLAMFVFAPLQAVGIFVFQGFAIAALLAIIGSMFVISDHPAALAVMFICLTANIVVFVLRLYYPPWPYNLYVLASAWLAISVTLGAVVAQAVFRRGRITYHRIVGAILLYLLIAVFFGTLFIFVGLSTPDAIKGITFEDNAALANSVFYLSFVTLTSTGYGDIVPVHPIARTLCILESVIGQLYPATLLARIVTLEMRHSSD</sequence>
<accession>A0A1B2ED47</accession>
<dbReference type="AlphaFoldDB" id="A0A1B2ED47"/>
<feature type="transmembrane region" description="Helical" evidence="1">
    <location>
        <begin position="135"/>
        <end position="156"/>
    </location>
</feature>
<proteinExistence type="predicted"/>
<dbReference type="SUPFAM" id="SSF81324">
    <property type="entry name" value="Voltage-gated potassium channels"/>
    <property type="match status" value="1"/>
</dbReference>
<protein>
    <submittedName>
        <fullName evidence="3">Ion transporter</fullName>
    </submittedName>
</protein>
<dbReference type="KEGG" id="moc:BB934_06285"/>
<feature type="domain" description="Potassium channel" evidence="2">
    <location>
        <begin position="141"/>
        <end position="224"/>
    </location>
</feature>
<feature type="transmembrane region" description="Helical" evidence="1">
    <location>
        <begin position="99"/>
        <end position="123"/>
    </location>
</feature>
<gene>
    <name evidence="3" type="ORF">BB934_06285</name>
</gene>
<dbReference type="InterPro" id="IPR013099">
    <property type="entry name" value="K_chnl_dom"/>
</dbReference>
<dbReference type="Gene3D" id="1.10.287.70">
    <property type="match status" value="1"/>
</dbReference>
<keyword evidence="1" id="KW-1133">Transmembrane helix</keyword>
<keyword evidence="1" id="KW-0812">Transmembrane</keyword>
<feature type="transmembrane region" description="Helical" evidence="1">
    <location>
        <begin position="21"/>
        <end position="40"/>
    </location>
</feature>
<feature type="transmembrane region" description="Helical" evidence="1">
    <location>
        <begin position="73"/>
        <end position="93"/>
    </location>
</feature>
<evidence type="ECO:0000313" key="3">
    <source>
        <dbReference type="EMBL" id="ANY77891.1"/>
    </source>
</evidence>
<dbReference type="Pfam" id="PF07885">
    <property type="entry name" value="Ion_trans_2"/>
    <property type="match status" value="1"/>
</dbReference>
<evidence type="ECO:0000256" key="1">
    <source>
        <dbReference type="SAM" id="Phobius"/>
    </source>
</evidence>
<evidence type="ECO:0000259" key="2">
    <source>
        <dbReference type="Pfam" id="PF07885"/>
    </source>
</evidence>
<feature type="transmembrane region" description="Helical" evidence="1">
    <location>
        <begin position="46"/>
        <end position="66"/>
    </location>
</feature>
<name>A0A1B2ED47_9HYPH</name>
<organism evidence="3">
    <name type="scientific">Microvirga ossetica</name>
    <dbReference type="NCBI Taxonomy" id="1882682"/>
    <lineage>
        <taxon>Bacteria</taxon>
        <taxon>Pseudomonadati</taxon>
        <taxon>Pseudomonadota</taxon>
        <taxon>Alphaproteobacteria</taxon>
        <taxon>Hyphomicrobiales</taxon>
        <taxon>Methylobacteriaceae</taxon>
        <taxon>Microvirga</taxon>
    </lineage>
</organism>